<dbReference type="Gene3D" id="3.50.4.10">
    <property type="entry name" value="Hepatocyte Growth Factor"/>
    <property type="match status" value="1"/>
</dbReference>
<keyword evidence="4" id="KW-1185">Reference proteome</keyword>
<name>A0A9W8YM54_9PEZI</name>
<dbReference type="SMART" id="SM00612">
    <property type="entry name" value="Kelch"/>
    <property type="match status" value="3"/>
</dbReference>
<dbReference type="AlphaFoldDB" id="A0A9W8YM54"/>
<gene>
    <name evidence="3" type="ORF">N0V93_008675</name>
</gene>
<dbReference type="EMBL" id="JAPEVB010000005">
    <property type="protein sequence ID" value="KAJ4388070.1"/>
    <property type="molecule type" value="Genomic_DNA"/>
</dbReference>
<comment type="caution">
    <text evidence="3">The sequence shown here is derived from an EMBL/GenBank/DDBJ whole genome shotgun (WGS) entry which is preliminary data.</text>
</comment>
<sequence length="707" mass="74705">MGSRLFSRAVIAIIFSLQLTSAQNIAQCPTVASSYTGAGGVKYAICPSSDFQGRSDQILNNIASVSACAQTCDKIPTCQKAVYDTTGKKCHIKNNGANALTWVENGGQLTTIYLNNTLPERTNIAQCPYTETSAVYGGKTYKICPSTDIRGASTQMVRNIASTAACAQLCSTAGNGCVRAVYDKAGSVCHLKADATTNTLLWSTNKQFDVIRQDIVVSPATKGSWSDLIRLPVVPVAAYIVPAYPEPSRMLLWSSWGVDAFGGEGGRTQFADYNFQTGAVSQRTIANTQHDMFCPGISSLEDGRIIISGGSDADDTTFFEPATNKFVKGPALKTARGYQTSTTLSDGRVFTIGGAFAGGIKSKDGEVFDPSTNAWTSLPGAKVAPMLTVDAEGIWRTDNHGWLLGWKNGSVFQAGPSKAQNWYVTAGNGSVGPAGVRDTQDSMCGVYVMYEPGKILSAGGSQDYTNSDATNKAHITTITEPNEPSTVEQVPSMVYARGFANAVVLPDGQVLVTGGQKRSLVFTDTDGALFPEMFNPATKNWTTLAQEAVPRNYHAASLLLPDATVWSGGGGLCYVPQVGASSANCDKSVDHMDGQIFSPPYLFNEDGSAAKRPVLSTPPPSVKVGGKLTVNVDVSDATLVLIRIGTVTHSVNSDQRRIPLTNVVAGGTSYNATLPADSGILIPGYYYLFALSSGGVPSVAKTIQITL</sequence>
<dbReference type="Gene3D" id="2.60.40.10">
    <property type="entry name" value="Immunoglobulins"/>
    <property type="match status" value="1"/>
</dbReference>
<dbReference type="Gene3D" id="2.130.10.80">
    <property type="entry name" value="Galactose oxidase/kelch, beta-propeller"/>
    <property type="match status" value="1"/>
</dbReference>
<dbReference type="InterPro" id="IPR003609">
    <property type="entry name" value="Pan_app"/>
</dbReference>
<evidence type="ECO:0000313" key="4">
    <source>
        <dbReference type="Proteomes" id="UP001140453"/>
    </source>
</evidence>
<dbReference type="Proteomes" id="UP001140453">
    <property type="component" value="Unassembled WGS sequence"/>
</dbReference>
<dbReference type="PANTHER" id="PTHR32208">
    <property type="entry name" value="SECRETED PROTEIN-RELATED"/>
    <property type="match status" value="1"/>
</dbReference>
<evidence type="ECO:0000313" key="3">
    <source>
        <dbReference type="EMBL" id="KAJ4388070.1"/>
    </source>
</evidence>
<dbReference type="PROSITE" id="PS50948">
    <property type="entry name" value="PAN"/>
    <property type="match status" value="1"/>
</dbReference>
<accession>A0A9W8YM54</accession>
<proteinExistence type="predicted"/>
<dbReference type="InterPro" id="IPR037293">
    <property type="entry name" value="Gal_Oxidase_central_sf"/>
</dbReference>
<protein>
    <recommendedName>
        <fullName evidence="2">Apple domain-containing protein</fullName>
    </recommendedName>
</protein>
<feature type="chain" id="PRO_5040723786" description="Apple domain-containing protein" evidence="1">
    <location>
        <begin position="23"/>
        <end position="707"/>
    </location>
</feature>
<dbReference type="OrthoDB" id="2019572at2759"/>
<organism evidence="3 4">
    <name type="scientific">Gnomoniopsis smithogilvyi</name>
    <dbReference type="NCBI Taxonomy" id="1191159"/>
    <lineage>
        <taxon>Eukaryota</taxon>
        <taxon>Fungi</taxon>
        <taxon>Dikarya</taxon>
        <taxon>Ascomycota</taxon>
        <taxon>Pezizomycotina</taxon>
        <taxon>Sordariomycetes</taxon>
        <taxon>Sordariomycetidae</taxon>
        <taxon>Diaporthales</taxon>
        <taxon>Gnomoniaceae</taxon>
        <taxon>Gnomoniopsis</taxon>
    </lineage>
</organism>
<keyword evidence="1" id="KW-0732">Signal</keyword>
<dbReference type="SUPFAM" id="SSF50965">
    <property type="entry name" value="Galactose oxidase, central domain"/>
    <property type="match status" value="1"/>
</dbReference>
<dbReference type="InterPro" id="IPR013783">
    <property type="entry name" value="Ig-like_fold"/>
</dbReference>
<feature type="domain" description="Apple" evidence="2">
    <location>
        <begin position="144"/>
        <end position="215"/>
    </location>
</feature>
<dbReference type="Pfam" id="PF09118">
    <property type="entry name" value="GO-like_E_set"/>
    <property type="match status" value="1"/>
</dbReference>
<evidence type="ECO:0000256" key="1">
    <source>
        <dbReference type="SAM" id="SignalP"/>
    </source>
</evidence>
<dbReference type="CDD" id="cd02851">
    <property type="entry name" value="E_set_GO_C"/>
    <property type="match status" value="1"/>
</dbReference>
<evidence type="ECO:0000259" key="2">
    <source>
        <dbReference type="PROSITE" id="PS50948"/>
    </source>
</evidence>
<dbReference type="PANTHER" id="PTHR32208:SF56">
    <property type="entry name" value="GALACTOSE OXIDASE-RELATED"/>
    <property type="match status" value="1"/>
</dbReference>
<feature type="signal peptide" evidence="1">
    <location>
        <begin position="1"/>
        <end position="22"/>
    </location>
</feature>
<dbReference type="InterPro" id="IPR011043">
    <property type="entry name" value="Gal_Oxase/kelch_b-propeller"/>
</dbReference>
<dbReference type="InterPro" id="IPR014756">
    <property type="entry name" value="Ig_E-set"/>
</dbReference>
<dbReference type="InterPro" id="IPR015202">
    <property type="entry name" value="GO-like_E_set"/>
</dbReference>
<reference evidence="3" key="1">
    <citation type="submission" date="2022-10" db="EMBL/GenBank/DDBJ databases">
        <title>Tapping the CABI collections for fungal endophytes: first genome assemblies for Collariella, Neodidymelliopsis, Ascochyta clinopodiicola, Didymella pomorum, Didymosphaeria variabile, Neocosmospora piperis and Neocucurbitaria cava.</title>
        <authorList>
            <person name="Hill R."/>
        </authorList>
    </citation>
    <scope>NUCLEOTIDE SEQUENCE</scope>
    <source>
        <strain evidence="3">IMI 355082</strain>
    </source>
</reference>
<dbReference type="Pfam" id="PF01344">
    <property type="entry name" value="Kelch_1"/>
    <property type="match status" value="1"/>
</dbReference>
<dbReference type="Pfam" id="PF00024">
    <property type="entry name" value="PAN_1"/>
    <property type="match status" value="2"/>
</dbReference>
<dbReference type="SUPFAM" id="SSF81296">
    <property type="entry name" value="E set domains"/>
    <property type="match status" value="1"/>
</dbReference>
<dbReference type="InterPro" id="IPR006652">
    <property type="entry name" value="Kelch_1"/>
</dbReference>